<sequence length="986" mass="109132">MDIGQTVRGKITPTQKEKAKHRGGKKLGLWGPSRPLTTSISLQPQRRSWVFPSVVPARSEVPQRSWKARREGRLMWNEGARIRLQLYLRLAVELSCFARSIMRERFAERSSPQGWFASPPNVLLEAQGCAVHILEETEWFATNQRSRLLCTNPTWDRRASGRVDKVVVDRNAGVVAERRESVRAILKTGEDMLKYISKSLHQGRVEMNRPLAPCILPEPTSHSRPVSKRLAERSHPQGKERVRIQRSGDNAAQQWAARTEPNPGHARHNWSGTAQYHWNAGKNRAVRLSRAGQSGRPPAQESPHARAPERPGMACRGAQLRVNRYAANDAAVLPWLGNLDIGRLDTPLLLRIVPFTAPPISSKRRVAGAHILREWFAASQRSRPSRSARAMVFPSKFVERRHKATRARQGKGRAAGSENSGGGTLLQQARTSDEGVARGRRLLILHVFGTRDSARRCTLLNTYTWGVDEEIGGRTEAIARRAYRPPGVIKEVTGWRAAKGSRKSTERRRVTRLRSQQCASARAALASVRNGSPSAHVQGMPETDRRALASRGWFAISGAHVSAIVLVLVFVSAAVLRKVQHQRFRTGQPQAHRPHREYILRATFAATLRIYARCCVVATLATAEQDMELVRQKWIAAVGLSAPQALTTRDREEGIIEVLRSNSYARYTMYHLQTPNTTILTLVFFAPLNFPVFKSQNQDHAVHVDTRNGSPSAHIPHGIDHAQMLFGWLGTTACASNRRADPAGHHSAPEHIPSKLRAILIPPHPQLPGANGNDDAPRSCTQDDIPTSELRDADAARPLHWSAAGVSPAREYALRATFAATLLLRGHARSRRLEELSCVPAFETCRFRLPPGACIPRDGLLRSRLQAIAVSHRRITVHEYVLRAALAATTPGDGDDRGPIHGRRWGAVGRCGRDALWAAVKTTILWNTSTETGRRVLASARDGSLHPGAHASGIMLLNAHACRILLCPPGNRCTAECNISISIEST</sequence>
<name>A0AAD6YIN9_9AGAR</name>
<reference evidence="3" key="1">
    <citation type="submission" date="2023-03" db="EMBL/GenBank/DDBJ databases">
        <title>Massive genome expansion in bonnet fungi (Mycena s.s.) driven by repeated elements and novel gene families across ecological guilds.</title>
        <authorList>
            <consortium name="Lawrence Berkeley National Laboratory"/>
            <person name="Harder C.B."/>
            <person name="Miyauchi S."/>
            <person name="Viragh M."/>
            <person name="Kuo A."/>
            <person name="Thoen E."/>
            <person name="Andreopoulos B."/>
            <person name="Lu D."/>
            <person name="Skrede I."/>
            <person name="Drula E."/>
            <person name="Henrissat B."/>
            <person name="Morin E."/>
            <person name="Kohler A."/>
            <person name="Barry K."/>
            <person name="LaButti K."/>
            <person name="Morin E."/>
            <person name="Salamov A."/>
            <person name="Lipzen A."/>
            <person name="Mereny Z."/>
            <person name="Hegedus B."/>
            <person name="Baldrian P."/>
            <person name="Stursova M."/>
            <person name="Weitz H."/>
            <person name="Taylor A."/>
            <person name="Grigoriev I.V."/>
            <person name="Nagy L.G."/>
            <person name="Martin F."/>
            <person name="Kauserud H."/>
        </authorList>
    </citation>
    <scope>NUCLEOTIDE SEQUENCE</scope>
    <source>
        <strain evidence="3">9144</strain>
    </source>
</reference>
<dbReference type="EMBL" id="JARJCW010000015">
    <property type="protein sequence ID" value="KAJ7216548.1"/>
    <property type="molecule type" value="Genomic_DNA"/>
</dbReference>
<keyword evidence="2" id="KW-0472">Membrane</keyword>
<accession>A0AAD6YIN9</accession>
<feature type="region of interest" description="Disordered" evidence="1">
    <location>
        <begin position="761"/>
        <end position="793"/>
    </location>
</feature>
<feature type="region of interest" description="Disordered" evidence="1">
    <location>
        <begin position="1"/>
        <end position="27"/>
    </location>
</feature>
<feature type="region of interest" description="Disordered" evidence="1">
    <location>
        <begin position="401"/>
        <end position="432"/>
    </location>
</feature>
<evidence type="ECO:0000256" key="2">
    <source>
        <dbReference type="SAM" id="Phobius"/>
    </source>
</evidence>
<keyword evidence="2" id="KW-0812">Transmembrane</keyword>
<evidence type="ECO:0000313" key="3">
    <source>
        <dbReference type="EMBL" id="KAJ7216548.1"/>
    </source>
</evidence>
<feature type="compositionally biased region" description="Basic and acidic residues" evidence="1">
    <location>
        <begin position="229"/>
        <end position="243"/>
    </location>
</feature>
<feature type="compositionally biased region" description="Basic residues" evidence="1">
    <location>
        <begin position="401"/>
        <end position="411"/>
    </location>
</feature>
<protein>
    <submittedName>
        <fullName evidence="3">Uncharacterized protein</fullName>
    </submittedName>
</protein>
<dbReference type="AlphaFoldDB" id="A0AAD6YIN9"/>
<dbReference type="Proteomes" id="UP001219525">
    <property type="component" value="Unassembled WGS sequence"/>
</dbReference>
<keyword evidence="4" id="KW-1185">Reference proteome</keyword>
<evidence type="ECO:0000256" key="1">
    <source>
        <dbReference type="SAM" id="MobiDB-lite"/>
    </source>
</evidence>
<feature type="region of interest" description="Disordered" evidence="1">
    <location>
        <begin position="288"/>
        <end position="312"/>
    </location>
</feature>
<gene>
    <name evidence="3" type="ORF">GGX14DRAFT_391365</name>
</gene>
<proteinExistence type="predicted"/>
<keyword evidence="2" id="KW-1133">Transmembrane helix</keyword>
<evidence type="ECO:0000313" key="4">
    <source>
        <dbReference type="Proteomes" id="UP001219525"/>
    </source>
</evidence>
<feature type="transmembrane region" description="Helical" evidence="2">
    <location>
        <begin position="553"/>
        <end position="576"/>
    </location>
</feature>
<organism evidence="3 4">
    <name type="scientific">Mycena pura</name>
    <dbReference type="NCBI Taxonomy" id="153505"/>
    <lineage>
        <taxon>Eukaryota</taxon>
        <taxon>Fungi</taxon>
        <taxon>Dikarya</taxon>
        <taxon>Basidiomycota</taxon>
        <taxon>Agaricomycotina</taxon>
        <taxon>Agaricomycetes</taxon>
        <taxon>Agaricomycetidae</taxon>
        <taxon>Agaricales</taxon>
        <taxon>Marasmiineae</taxon>
        <taxon>Mycenaceae</taxon>
        <taxon>Mycena</taxon>
    </lineage>
</organism>
<feature type="region of interest" description="Disordered" evidence="1">
    <location>
        <begin position="212"/>
        <end position="271"/>
    </location>
</feature>
<comment type="caution">
    <text evidence="3">The sequence shown here is derived from an EMBL/GenBank/DDBJ whole genome shotgun (WGS) entry which is preliminary data.</text>
</comment>